<reference evidence="2 3" key="1">
    <citation type="submission" date="2016-11" db="EMBL/GenBank/DDBJ databases">
        <authorList>
            <person name="Jaros S."/>
            <person name="Januszkiewicz K."/>
            <person name="Wedrychowicz H."/>
        </authorList>
    </citation>
    <scope>NUCLEOTIDE SEQUENCE [LARGE SCALE GENOMIC DNA]</scope>
    <source>
        <strain evidence="2 3">DSM 14916</strain>
    </source>
</reference>
<dbReference type="AlphaFoldDB" id="A0A1M6EGK0"/>
<protein>
    <submittedName>
        <fullName evidence="2">Uncharacterized protein</fullName>
    </submittedName>
</protein>
<evidence type="ECO:0000313" key="3">
    <source>
        <dbReference type="Proteomes" id="UP000184387"/>
    </source>
</evidence>
<organism evidence="2 3">
    <name type="scientific">Muricoccus roseus</name>
    <dbReference type="NCBI Taxonomy" id="198092"/>
    <lineage>
        <taxon>Bacteria</taxon>
        <taxon>Pseudomonadati</taxon>
        <taxon>Pseudomonadota</taxon>
        <taxon>Alphaproteobacteria</taxon>
        <taxon>Acetobacterales</taxon>
        <taxon>Roseomonadaceae</taxon>
        <taxon>Muricoccus</taxon>
    </lineage>
</organism>
<accession>A0A1M6EGK0</accession>
<gene>
    <name evidence="2" type="ORF">SAMN02745194_01234</name>
</gene>
<proteinExistence type="predicted"/>
<feature type="region of interest" description="Disordered" evidence="1">
    <location>
        <begin position="49"/>
        <end position="71"/>
    </location>
</feature>
<name>A0A1M6EGK0_9PROT</name>
<keyword evidence="3" id="KW-1185">Reference proteome</keyword>
<evidence type="ECO:0000313" key="2">
    <source>
        <dbReference type="EMBL" id="SHI84571.1"/>
    </source>
</evidence>
<evidence type="ECO:0000256" key="1">
    <source>
        <dbReference type="SAM" id="MobiDB-lite"/>
    </source>
</evidence>
<sequence length="243" mass="27470">MNCSLDNAIVNQFFYTQLRTEGFLPVSIALPSFAQPPSLDEMVRRRLRHWPQRPPGAPNTPKQPGTWLRARPGDLQTANQPFLKLPGTNRLRTLPDGLWLHFSPDPADPYADILCIEACSSLQNLLDKRSRFAPSTTSLLAVCPVPWLLAPCQPNDPTPRWKLIRLLRNEPVDPLVLPVRDVRVLYGLKSRQYEGFARTQMPQAHEYFCPMEALIEERGDENPAMRALLARASAAANFMHLPS</sequence>
<dbReference type="EMBL" id="FQZF01000005">
    <property type="protein sequence ID" value="SHI84571.1"/>
    <property type="molecule type" value="Genomic_DNA"/>
</dbReference>
<dbReference type="Proteomes" id="UP000184387">
    <property type="component" value="Unassembled WGS sequence"/>
</dbReference>